<keyword evidence="14" id="KW-0157">Chromophore</keyword>
<dbReference type="PANTHER" id="PTHR41523:SF8">
    <property type="entry name" value="ETHYLENE RESPONSE SENSOR PROTEIN"/>
    <property type="match status" value="1"/>
</dbReference>
<keyword evidence="11" id="KW-0547">Nucleotide-binding</keyword>
<accession>A0ABT9PWB6</accession>
<evidence type="ECO:0000256" key="4">
    <source>
        <dbReference type="ARBA" id="ARBA00022543"/>
    </source>
</evidence>
<evidence type="ECO:0000256" key="5">
    <source>
        <dbReference type="ARBA" id="ARBA00022553"/>
    </source>
</evidence>
<feature type="domain" description="PAC" evidence="18">
    <location>
        <begin position="243"/>
        <end position="295"/>
    </location>
</feature>
<evidence type="ECO:0000259" key="18">
    <source>
        <dbReference type="PROSITE" id="PS50113"/>
    </source>
</evidence>
<dbReference type="InterPro" id="IPR001610">
    <property type="entry name" value="PAC"/>
</dbReference>
<gene>
    <name evidence="19" type="ORF">J2T09_003512</name>
</gene>
<sequence length="485" mass="54516">MDKHLSMTSPEERRIDREIHKTTSGSDPFAAAMRATRMPMIITDPRQRDNPIVFVNDAFAKLTGYSREECMGRNCRFLQGPGTNTEDVNKVRDAIAARKPIEIDLLNYKKDGSLFWNRLLVSPVFDGGELTYFFASQFDVTRERTIKAVEDQEELEAEMQRRIADLTASEARLHFTLKAGGLGTWTLDIPTERLVCSALCKINFGRNPADNFSYEDLKAAVHPDDFARWQEAVIAALQSDGQLQVEYRAIRPDGEIAWMEVRAETRFDAEGRPLLMSGVSIDITERKEAEGYRAMMAQEMSHRMKNMLATVQAIIQQSMKGDQPTAVMRQTIGERLEALGRSHDVLRGTDFDTANVRETVEKAIEPFNITKRIHCFGPDVNVSHQGGTSLALALHELATNAVKYGALSNETGRIRVEWSVEGSDFQFLWKESGGPQVNQPERSGFGSRLIRMLGSSLRGEANIDYRPEGVVFEVKTATKELQSGR</sequence>
<dbReference type="InterPro" id="IPR035965">
    <property type="entry name" value="PAS-like_dom_sf"/>
</dbReference>
<keyword evidence="5" id="KW-0597">Phosphoprotein</keyword>
<dbReference type="PANTHER" id="PTHR41523">
    <property type="entry name" value="TWO-COMPONENT SYSTEM SENSOR PROTEIN"/>
    <property type="match status" value="1"/>
</dbReference>
<evidence type="ECO:0000256" key="10">
    <source>
        <dbReference type="ARBA" id="ARBA00022737"/>
    </source>
</evidence>
<dbReference type="Pfam" id="PF07536">
    <property type="entry name" value="HWE_HK"/>
    <property type="match status" value="1"/>
</dbReference>
<dbReference type="Proteomes" id="UP001241472">
    <property type="component" value="Unassembled WGS sequence"/>
</dbReference>
<dbReference type="InterPro" id="IPR013655">
    <property type="entry name" value="PAS_fold_3"/>
</dbReference>
<evidence type="ECO:0000256" key="6">
    <source>
        <dbReference type="ARBA" id="ARBA00022606"/>
    </source>
</evidence>
<organism evidence="19 20">
    <name type="scientific">Neorhizobium huautlense</name>
    <dbReference type="NCBI Taxonomy" id="67774"/>
    <lineage>
        <taxon>Bacteria</taxon>
        <taxon>Pseudomonadati</taxon>
        <taxon>Pseudomonadota</taxon>
        <taxon>Alphaproteobacteria</taxon>
        <taxon>Hyphomicrobiales</taxon>
        <taxon>Rhizobiaceae</taxon>
        <taxon>Rhizobium/Agrobacterium group</taxon>
        <taxon>Neorhizobium</taxon>
    </lineage>
</organism>
<keyword evidence="7" id="KW-0285">Flavoprotein</keyword>
<evidence type="ECO:0000256" key="11">
    <source>
        <dbReference type="ARBA" id="ARBA00022741"/>
    </source>
</evidence>
<keyword evidence="9" id="KW-0808">Transferase</keyword>
<proteinExistence type="predicted"/>
<feature type="domain" description="PAC" evidence="18">
    <location>
        <begin position="99"/>
        <end position="152"/>
    </location>
</feature>
<comment type="caution">
    <text evidence="19">The sequence shown here is derived from an EMBL/GenBank/DDBJ whole genome shotgun (WGS) entry which is preliminary data.</text>
</comment>
<evidence type="ECO:0000256" key="14">
    <source>
        <dbReference type="ARBA" id="ARBA00022991"/>
    </source>
</evidence>
<reference evidence="19 20" key="1">
    <citation type="submission" date="2023-07" db="EMBL/GenBank/DDBJ databases">
        <title>Sorghum-associated microbial communities from plants grown in Nebraska, USA.</title>
        <authorList>
            <person name="Schachtman D."/>
        </authorList>
    </citation>
    <scope>NUCLEOTIDE SEQUENCE [LARGE SCALE GENOMIC DNA]</scope>
    <source>
        <strain evidence="19 20">DS1307</strain>
    </source>
</reference>
<dbReference type="PROSITE" id="PS50113">
    <property type="entry name" value="PAC"/>
    <property type="match status" value="2"/>
</dbReference>
<dbReference type="Gene3D" id="2.10.70.100">
    <property type="match status" value="1"/>
</dbReference>
<dbReference type="Pfam" id="PF13426">
    <property type="entry name" value="PAS_9"/>
    <property type="match status" value="1"/>
</dbReference>
<protein>
    <recommendedName>
        <fullName evidence="3">Blue-light-activated histidine kinase</fullName>
        <ecNumber evidence="2">2.7.13.3</ecNumber>
    </recommendedName>
</protein>
<evidence type="ECO:0000256" key="16">
    <source>
        <dbReference type="ARBA" id="ARBA00023170"/>
    </source>
</evidence>
<dbReference type="InterPro" id="IPR000700">
    <property type="entry name" value="PAS-assoc_C"/>
</dbReference>
<evidence type="ECO:0000313" key="20">
    <source>
        <dbReference type="Proteomes" id="UP001241472"/>
    </source>
</evidence>
<evidence type="ECO:0000313" key="19">
    <source>
        <dbReference type="EMBL" id="MDP9838740.1"/>
    </source>
</evidence>
<evidence type="ECO:0000256" key="1">
    <source>
        <dbReference type="ARBA" id="ARBA00000085"/>
    </source>
</evidence>
<keyword evidence="4" id="KW-0600">Photoreceptor protein</keyword>
<keyword evidence="12" id="KW-0418">Kinase</keyword>
<dbReference type="EC" id="2.7.13.3" evidence="2"/>
<dbReference type="Pfam" id="PF08447">
    <property type="entry name" value="PAS_3"/>
    <property type="match status" value="1"/>
</dbReference>
<keyword evidence="16" id="KW-0675">Receptor</keyword>
<evidence type="ECO:0000256" key="9">
    <source>
        <dbReference type="ARBA" id="ARBA00022679"/>
    </source>
</evidence>
<keyword evidence="13" id="KW-0067">ATP-binding</keyword>
<keyword evidence="6" id="KW-0716">Sensory transduction</keyword>
<dbReference type="SMART" id="SM00911">
    <property type="entry name" value="HWE_HK"/>
    <property type="match status" value="1"/>
</dbReference>
<dbReference type="EMBL" id="JAUSRF010000011">
    <property type="protein sequence ID" value="MDP9838740.1"/>
    <property type="molecule type" value="Genomic_DNA"/>
</dbReference>
<dbReference type="SMART" id="SM00086">
    <property type="entry name" value="PAC"/>
    <property type="match status" value="2"/>
</dbReference>
<dbReference type="PROSITE" id="PS50112">
    <property type="entry name" value="PAS"/>
    <property type="match status" value="1"/>
</dbReference>
<evidence type="ECO:0000256" key="13">
    <source>
        <dbReference type="ARBA" id="ARBA00022840"/>
    </source>
</evidence>
<dbReference type="Gene3D" id="3.30.450.20">
    <property type="entry name" value="PAS domain"/>
    <property type="match status" value="2"/>
</dbReference>
<dbReference type="RefSeq" id="WP_306836904.1">
    <property type="nucleotide sequence ID" value="NZ_JAUSRF010000011.1"/>
</dbReference>
<dbReference type="SMART" id="SM00091">
    <property type="entry name" value="PAS"/>
    <property type="match status" value="2"/>
</dbReference>
<dbReference type="InterPro" id="IPR000014">
    <property type="entry name" value="PAS"/>
</dbReference>
<dbReference type="InterPro" id="IPR011102">
    <property type="entry name" value="Sig_transdc_His_kinase_HWE"/>
</dbReference>
<keyword evidence="8" id="KW-0288">FMN</keyword>
<keyword evidence="10" id="KW-0677">Repeat</keyword>
<comment type="catalytic activity">
    <reaction evidence="1">
        <text>ATP + protein L-histidine = ADP + protein N-phospho-L-histidine.</text>
        <dbReference type="EC" id="2.7.13.3"/>
    </reaction>
</comment>
<evidence type="ECO:0000256" key="15">
    <source>
        <dbReference type="ARBA" id="ARBA00023026"/>
    </source>
</evidence>
<name>A0ABT9PWB6_9HYPH</name>
<dbReference type="Gene3D" id="3.30.565.10">
    <property type="entry name" value="Histidine kinase-like ATPase, C-terminal domain"/>
    <property type="match status" value="1"/>
</dbReference>
<feature type="domain" description="PAS" evidence="17">
    <location>
        <begin position="25"/>
        <end position="74"/>
    </location>
</feature>
<dbReference type="CDD" id="cd00130">
    <property type="entry name" value="PAS"/>
    <property type="match status" value="2"/>
</dbReference>
<keyword evidence="15" id="KW-0843">Virulence</keyword>
<evidence type="ECO:0000256" key="7">
    <source>
        <dbReference type="ARBA" id="ARBA00022630"/>
    </source>
</evidence>
<dbReference type="SUPFAM" id="SSF55785">
    <property type="entry name" value="PYP-like sensor domain (PAS domain)"/>
    <property type="match status" value="2"/>
</dbReference>
<evidence type="ECO:0000259" key="17">
    <source>
        <dbReference type="PROSITE" id="PS50112"/>
    </source>
</evidence>
<dbReference type="SUPFAM" id="SSF55874">
    <property type="entry name" value="ATPase domain of HSP90 chaperone/DNA topoisomerase II/histidine kinase"/>
    <property type="match status" value="1"/>
</dbReference>
<evidence type="ECO:0000256" key="8">
    <source>
        <dbReference type="ARBA" id="ARBA00022643"/>
    </source>
</evidence>
<evidence type="ECO:0000256" key="3">
    <source>
        <dbReference type="ARBA" id="ARBA00021740"/>
    </source>
</evidence>
<evidence type="ECO:0000256" key="12">
    <source>
        <dbReference type="ARBA" id="ARBA00022777"/>
    </source>
</evidence>
<dbReference type="NCBIfam" id="TIGR00229">
    <property type="entry name" value="sensory_box"/>
    <property type="match status" value="2"/>
</dbReference>
<evidence type="ECO:0000256" key="2">
    <source>
        <dbReference type="ARBA" id="ARBA00012438"/>
    </source>
</evidence>
<keyword evidence="20" id="KW-1185">Reference proteome</keyword>
<dbReference type="InterPro" id="IPR036890">
    <property type="entry name" value="HATPase_C_sf"/>
</dbReference>